<dbReference type="Pfam" id="PF01569">
    <property type="entry name" value="PAP2"/>
    <property type="match status" value="1"/>
</dbReference>
<dbReference type="EMBL" id="CP036316">
    <property type="protein sequence ID" value="QDT63919.1"/>
    <property type="molecule type" value="Genomic_DNA"/>
</dbReference>
<dbReference type="CDD" id="cd03396">
    <property type="entry name" value="PAP2_like_6"/>
    <property type="match status" value="1"/>
</dbReference>
<proteinExistence type="predicted"/>
<evidence type="ECO:0000313" key="4">
    <source>
        <dbReference type="Proteomes" id="UP000319976"/>
    </source>
</evidence>
<gene>
    <name evidence="3" type="ORF">V22_11470</name>
</gene>
<dbReference type="AlphaFoldDB" id="A0A517T6B8"/>
<dbReference type="InterPro" id="IPR036938">
    <property type="entry name" value="PAP2/HPO_sf"/>
</dbReference>
<keyword evidence="4" id="KW-1185">Reference proteome</keyword>
<accession>A0A517T6B8</accession>
<protein>
    <submittedName>
        <fullName evidence="3">PAP2 superfamily protein</fullName>
    </submittedName>
</protein>
<dbReference type="RefSeq" id="WP_145260628.1">
    <property type="nucleotide sequence ID" value="NZ_CP036316.1"/>
</dbReference>
<dbReference type="SMART" id="SM00014">
    <property type="entry name" value="acidPPc"/>
    <property type="match status" value="1"/>
</dbReference>
<reference evidence="3 4" key="1">
    <citation type="submission" date="2019-02" db="EMBL/GenBank/DDBJ databases">
        <title>Deep-cultivation of Planctomycetes and their phenomic and genomic characterization uncovers novel biology.</title>
        <authorList>
            <person name="Wiegand S."/>
            <person name="Jogler M."/>
            <person name="Boedeker C."/>
            <person name="Pinto D."/>
            <person name="Vollmers J."/>
            <person name="Rivas-Marin E."/>
            <person name="Kohn T."/>
            <person name="Peeters S.H."/>
            <person name="Heuer A."/>
            <person name="Rast P."/>
            <person name="Oberbeckmann S."/>
            <person name="Bunk B."/>
            <person name="Jeske O."/>
            <person name="Meyerdierks A."/>
            <person name="Storesund J.E."/>
            <person name="Kallscheuer N."/>
            <person name="Luecker S."/>
            <person name="Lage O.M."/>
            <person name="Pohl T."/>
            <person name="Merkel B.J."/>
            <person name="Hornburger P."/>
            <person name="Mueller R.-W."/>
            <person name="Bruemmer F."/>
            <person name="Labrenz M."/>
            <person name="Spormann A.M."/>
            <person name="Op den Camp H."/>
            <person name="Overmann J."/>
            <person name="Amann R."/>
            <person name="Jetten M.S.M."/>
            <person name="Mascher T."/>
            <person name="Medema M.H."/>
            <person name="Devos D.P."/>
            <person name="Kaster A.-K."/>
            <person name="Ovreas L."/>
            <person name="Rohde M."/>
            <person name="Galperin M.Y."/>
            <person name="Jogler C."/>
        </authorList>
    </citation>
    <scope>NUCLEOTIDE SEQUENCE [LARGE SCALE GENOMIC DNA]</scope>
    <source>
        <strain evidence="3 4">V22</strain>
    </source>
</reference>
<dbReference type="SUPFAM" id="SSF48317">
    <property type="entry name" value="Acid phosphatase/Vanadium-dependent haloperoxidase"/>
    <property type="match status" value="1"/>
</dbReference>
<keyword evidence="1" id="KW-1133">Transmembrane helix</keyword>
<dbReference type="InterPro" id="IPR000326">
    <property type="entry name" value="PAP2/HPO"/>
</dbReference>
<feature type="transmembrane region" description="Helical" evidence="1">
    <location>
        <begin position="228"/>
        <end position="246"/>
    </location>
</feature>
<dbReference type="KEGG" id="chya:V22_11470"/>
<feature type="transmembrane region" description="Helical" evidence="1">
    <location>
        <begin position="90"/>
        <end position="108"/>
    </location>
</feature>
<name>A0A517T6B8_9PLAN</name>
<dbReference type="OrthoDB" id="9789113at2"/>
<keyword evidence="1" id="KW-0472">Membrane</keyword>
<feature type="transmembrane region" description="Helical" evidence="1">
    <location>
        <begin position="37"/>
        <end position="56"/>
    </location>
</feature>
<dbReference type="PANTHER" id="PTHR14969:SF13">
    <property type="entry name" value="AT30094P"/>
    <property type="match status" value="1"/>
</dbReference>
<keyword evidence="1" id="KW-0812">Transmembrane</keyword>
<evidence type="ECO:0000256" key="1">
    <source>
        <dbReference type="SAM" id="Phobius"/>
    </source>
</evidence>
<organism evidence="3 4">
    <name type="scientific">Calycomorphotria hydatis</name>
    <dbReference type="NCBI Taxonomy" id="2528027"/>
    <lineage>
        <taxon>Bacteria</taxon>
        <taxon>Pseudomonadati</taxon>
        <taxon>Planctomycetota</taxon>
        <taxon>Planctomycetia</taxon>
        <taxon>Planctomycetales</taxon>
        <taxon>Planctomycetaceae</taxon>
        <taxon>Calycomorphotria</taxon>
    </lineage>
</organism>
<feature type="transmembrane region" description="Helical" evidence="1">
    <location>
        <begin position="117"/>
        <end position="136"/>
    </location>
</feature>
<dbReference type="Gene3D" id="1.20.144.10">
    <property type="entry name" value="Phosphatidic acid phosphatase type 2/haloperoxidase"/>
    <property type="match status" value="1"/>
</dbReference>
<evidence type="ECO:0000313" key="3">
    <source>
        <dbReference type="EMBL" id="QDT63919.1"/>
    </source>
</evidence>
<dbReference type="PANTHER" id="PTHR14969">
    <property type="entry name" value="SPHINGOSINE-1-PHOSPHATE PHOSPHOHYDROLASE"/>
    <property type="match status" value="1"/>
</dbReference>
<sequence>MTPSDHTITNHLPAEAHDCTTADVSSDQFPPVMNLPLFWPVLALIGTTVLLTVTGLELQITSAFYDFEHQYWPLVGNEFWYIVDRCADEMAISILVMGFFAVCGQAVVKGKVYWRPIVFSTLIIVLVPGMLVNGVLKGAWSRPRPQHLEQFGGAVPYQPFWEMGNDPITMKSFPSGHAALAFLTLLPLFLCRRDQKKTAFAIIAVGLSFGAFVSASRVIQGLHFTNDILWSLGLTYCCAVAFRPFFLTIDRDPSREFWTFSRKKIQEEPGQTESAPAPLANAA</sequence>
<dbReference type="GO" id="GO:0042392">
    <property type="term" value="F:sphingosine-1-phosphate phosphatase activity"/>
    <property type="evidence" value="ECO:0007669"/>
    <property type="project" value="TreeGrafter"/>
</dbReference>
<feature type="domain" description="Phosphatidic acid phosphatase type 2/haloperoxidase" evidence="2">
    <location>
        <begin position="117"/>
        <end position="243"/>
    </location>
</feature>
<dbReference type="Proteomes" id="UP000319976">
    <property type="component" value="Chromosome"/>
</dbReference>
<feature type="transmembrane region" description="Helical" evidence="1">
    <location>
        <begin position="198"/>
        <end position="216"/>
    </location>
</feature>
<evidence type="ECO:0000259" key="2">
    <source>
        <dbReference type="SMART" id="SM00014"/>
    </source>
</evidence>